<protein>
    <submittedName>
        <fullName evidence="2">Glycosyltransferase family 2 protein</fullName>
    </submittedName>
</protein>
<dbReference type="InterPro" id="IPR050834">
    <property type="entry name" value="Glycosyltransf_2"/>
</dbReference>
<sequence length="276" mass="31676">MSQDKVSVIIPTYNRGPFLEKAVNSVLAQSCNAYEIIVIDDGSDDDTRTRMGKYDSRIRYIYQENRGPSAARNRGIEEAQSPFLAFLDSDDLFQPEKIKTQLSSMQQQPDYLISHTDEIWYRRGKLLNQKKKHHKPGGYIFVRCLEICAVSMSTVMVRRELFDDIGMFDETLPCCEDYDLWLRASIKYHFLKIDVPLTIKNGGRTDEISYQFRVGMDKYRIASIRSLLKKQSLTTEQISLARKVLVNKAGIYGNGCLKHGRLDEAKYYLDIAASAV</sequence>
<name>A0A8J6TEE8_9BACT</name>
<feature type="domain" description="Glycosyltransferase 2-like" evidence="1">
    <location>
        <begin position="7"/>
        <end position="165"/>
    </location>
</feature>
<dbReference type="CDD" id="cd00761">
    <property type="entry name" value="Glyco_tranf_GTA_type"/>
    <property type="match status" value="1"/>
</dbReference>
<organism evidence="2 3">
    <name type="scientific">Candidatus Desulfobia pelagia</name>
    <dbReference type="NCBI Taxonomy" id="2841692"/>
    <lineage>
        <taxon>Bacteria</taxon>
        <taxon>Pseudomonadati</taxon>
        <taxon>Thermodesulfobacteriota</taxon>
        <taxon>Desulfobulbia</taxon>
        <taxon>Desulfobulbales</taxon>
        <taxon>Desulfobulbaceae</taxon>
        <taxon>Candidatus Desulfobia</taxon>
    </lineage>
</organism>
<dbReference type="InterPro" id="IPR029044">
    <property type="entry name" value="Nucleotide-diphossugar_trans"/>
</dbReference>
<evidence type="ECO:0000313" key="3">
    <source>
        <dbReference type="Proteomes" id="UP000614424"/>
    </source>
</evidence>
<dbReference type="PANTHER" id="PTHR43685:SF2">
    <property type="entry name" value="GLYCOSYLTRANSFERASE 2-LIKE DOMAIN-CONTAINING PROTEIN"/>
    <property type="match status" value="1"/>
</dbReference>
<reference evidence="2 3" key="1">
    <citation type="submission" date="2020-08" db="EMBL/GenBank/DDBJ databases">
        <title>Bridging the membrane lipid divide: bacteria of the FCB group superphylum have the potential to synthesize archaeal ether lipids.</title>
        <authorList>
            <person name="Villanueva L."/>
            <person name="Von Meijenfeldt F.A.B."/>
            <person name="Westbye A.B."/>
            <person name="Yadav S."/>
            <person name="Hopmans E.C."/>
            <person name="Dutilh B.E."/>
            <person name="Sinninghe Damste J.S."/>
        </authorList>
    </citation>
    <scope>NUCLEOTIDE SEQUENCE [LARGE SCALE GENOMIC DNA]</scope>
    <source>
        <strain evidence="2">NIOZ-UU47</strain>
    </source>
</reference>
<gene>
    <name evidence="2" type="ORF">H8E41_00340</name>
</gene>
<evidence type="ECO:0000259" key="1">
    <source>
        <dbReference type="Pfam" id="PF00535"/>
    </source>
</evidence>
<comment type="caution">
    <text evidence="2">The sequence shown here is derived from an EMBL/GenBank/DDBJ whole genome shotgun (WGS) entry which is preliminary data.</text>
</comment>
<dbReference type="SUPFAM" id="SSF53448">
    <property type="entry name" value="Nucleotide-diphospho-sugar transferases"/>
    <property type="match status" value="1"/>
</dbReference>
<accession>A0A8J6TEE8</accession>
<dbReference type="EMBL" id="JACNJZ010000023">
    <property type="protein sequence ID" value="MBC8316325.1"/>
    <property type="molecule type" value="Genomic_DNA"/>
</dbReference>
<proteinExistence type="predicted"/>
<evidence type="ECO:0000313" key="2">
    <source>
        <dbReference type="EMBL" id="MBC8316325.1"/>
    </source>
</evidence>
<dbReference type="Proteomes" id="UP000614424">
    <property type="component" value="Unassembled WGS sequence"/>
</dbReference>
<dbReference type="Pfam" id="PF00535">
    <property type="entry name" value="Glycos_transf_2"/>
    <property type="match status" value="1"/>
</dbReference>
<dbReference type="PANTHER" id="PTHR43685">
    <property type="entry name" value="GLYCOSYLTRANSFERASE"/>
    <property type="match status" value="1"/>
</dbReference>
<dbReference type="AlphaFoldDB" id="A0A8J6TEE8"/>
<dbReference type="InterPro" id="IPR001173">
    <property type="entry name" value="Glyco_trans_2-like"/>
</dbReference>
<dbReference type="Gene3D" id="3.90.550.10">
    <property type="entry name" value="Spore Coat Polysaccharide Biosynthesis Protein SpsA, Chain A"/>
    <property type="match status" value="1"/>
</dbReference>